<evidence type="ECO:0000313" key="8">
    <source>
        <dbReference type="EMBL" id="SLM49127.1"/>
    </source>
</evidence>
<evidence type="ECO:0000256" key="4">
    <source>
        <dbReference type="ARBA" id="ARBA00023136"/>
    </source>
</evidence>
<keyword evidence="6 7" id="KW-0961">Cell wall biogenesis/degradation</keyword>
<comment type="catalytic activity">
    <reaction evidence="7">
        <text>a peptidoglycan chain = a peptidoglycan chain with N-acetyl-1,6-anhydromuramyl-[peptide] at the reducing end + a peptidoglycan chain with N-acetylglucosamine at the non-reducing end.</text>
        <dbReference type="EC" id="4.2.2.29"/>
    </reaction>
</comment>
<evidence type="ECO:0000256" key="6">
    <source>
        <dbReference type="ARBA" id="ARBA00023316"/>
    </source>
</evidence>
<evidence type="ECO:0000256" key="1">
    <source>
        <dbReference type="ARBA" id="ARBA00022475"/>
    </source>
</evidence>
<keyword evidence="4 7" id="KW-0472">Membrane</keyword>
<dbReference type="HAMAP" id="MF_02065">
    <property type="entry name" value="MltG"/>
    <property type="match status" value="1"/>
</dbReference>
<dbReference type="GO" id="GO:0008932">
    <property type="term" value="F:lytic endotransglycosylase activity"/>
    <property type="evidence" value="ECO:0007669"/>
    <property type="project" value="UniProtKB-UniRule"/>
</dbReference>
<keyword evidence="9" id="KW-1185">Reference proteome</keyword>
<feature type="site" description="Important for catalytic activity" evidence="7">
    <location>
        <position position="208"/>
    </location>
</feature>
<evidence type="ECO:0000256" key="3">
    <source>
        <dbReference type="ARBA" id="ARBA00022989"/>
    </source>
</evidence>
<dbReference type="EC" id="4.2.2.29" evidence="7"/>
<sequence length="332" mass="36830">MVVALGVAAYRVMKWAEEPVVSEQVHPPPKIVTIPDRSTFFQVATLLEHEGLIKSRSAFVLLGRSQSADRRIRAGEYELTAAMAPAEILGKLLSGQVVLHPITIPEGLTMVQIASLMEQHEVADGADFLRLARDGSFIASLGLKLDSLEGYLYPDTYKFPKGVRSRDVIATMVEHFRQAYRPELQARAGDLRMTQHEVVTLASVIEKETGADAERAEISAVFHNRLRKHIPLQSDPTVIYGLTGFDGNIRKKDLSSPSPYNTYRVVGLPPGPIASPGLRAIEAALYPSNSRALYFVSRNDGTHQFSSTLSEHNQAVERYQKRPFRRSALPRT</sequence>
<dbReference type="NCBIfam" id="TIGR00247">
    <property type="entry name" value="endolytic transglycosylase MltG"/>
    <property type="match status" value="1"/>
</dbReference>
<evidence type="ECO:0000256" key="7">
    <source>
        <dbReference type="HAMAP-Rule" id="MF_02065"/>
    </source>
</evidence>
<accession>A0A1W1I7Y7</accession>
<reference evidence="8 9" key="1">
    <citation type="submission" date="2017-03" db="EMBL/GenBank/DDBJ databases">
        <authorList>
            <person name="Afonso C.L."/>
            <person name="Miller P.J."/>
            <person name="Scott M.A."/>
            <person name="Spackman E."/>
            <person name="Goraichik I."/>
            <person name="Dimitrov K.M."/>
            <person name="Suarez D.L."/>
            <person name="Swayne D.E."/>
        </authorList>
    </citation>
    <scope>NUCLEOTIDE SEQUENCE [LARGE SCALE GENOMIC DNA]</scope>
    <source>
        <strain evidence="8">Genome sequencing of Nitrospira japonica strain NJ11</strain>
    </source>
</reference>
<keyword evidence="1 7" id="KW-1003">Cell membrane</keyword>
<dbReference type="GO" id="GO:0009252">
    <property type="term" value="P:peptidoglycan biosynthetic process"/>
    <property type="evidence" value="ECO:0007669"/>
    <property type="project" value="UniProtKB-UniRule"/>
</dbReference>
<dbReference type="Proteomes" id="UP000192042">
    <property type="component" value="Chromosome I"/>
</dbReference>
<dbReference type="Gene3D" id="3.30.160.60">
    <property type="entry name" value="Classic Zinc Finger"/>
    <property type="match status" value="1"/>
</dbReference>
<dbReference type="AlphaFoldDB" id="A0A1W1I7Y7"/>
<keyword evidence="2 7" id="KW-0812">Transmembrane</keyword>
<dbReference type="GO" id="GO:0005886">
    <property type="term" value="C:plasma membrane"/>
    <property type="evidence" value="ECO:0007669"/>
    <property type="project" value="UniProtKB-UniRule"/>
</dbReference>
<dbReference type="KEGG" id="nja:NSJP_2960"/>
<proteinExistence type="inferred from homology"/>
<keyword evidence="5 7" id="KW-0456">Lyase</keyword>
<dbReference type="CDD" id="cd08010">
    <property type="entry name" value="MltG_like"/>
    <property type="match status" value="1"/>
</dbReference>
<dbReference type="Pfam" id="PF02618">
    <property type="entry name" value="YceG"/>
    <property type="match status" value="1"/>
</dbReference>
<comment type="similarity">
    <text evidence="7">Belongs to the transglycosylase MltG family.</text>
</comment>
<organism evidence="8 9">
    <name type="scientific">Nitrospira japonica</name>
    <dbReference type="NCBI Taxonomy" id="1325564"/>
    <lineage>
        <taxon>Bacteria</taxon>
        <taxon>Pseudomonadati</taxon>
        <taxon>Nitrospirota</taxon>
        <taxon>Nitrospiria</taxon>
        <taxon>Nitrospirales</taxon>
        <taxon>Nitrospiraceae</taxon>
        <taxon>Nitrospira</taxon>
    </lineage>
</organism>
<comment type="function">
    <text evidence="7">Functions as a peptidoglycan terminase that cleaves nascent peptidoglycan strands endolytically to terminate their elongation.</text>
</comment>
<dbReference type="PANTHER" id="PTHR30518">
    <property type="entry name" value="ENDOLYTIC MUREIN TRANSGLYCOSYLASE"/>
    <property type="match status" value="1"/>
</dbReference>
<dbReference type="Gene3D" id="3.30.1490.480">
    <property type="entry name" value="Endolytic murein transglycosylase"/>
    <property type="match status" value="1"/>
</dbReference>
<dbReference type="STRING" id="1325564.NSJP_2960"/>
<dbReference type="EMBL" id="LT828648">
    <property type="protein sequence ID" value="SLM49127.1"/>
    <property type="molecule type" value="Genomic_DNA"/>
</dbReference>
<evidence type="ECO:0000256" key="2">
    <source>
        <dbReference type="ARBA" id="ARBA00022692"/>
    </source>
</evidence>
<evidence type="ECO:0000313" key="9">
    <source>
        <dbReference type="Proteomes" id="UP000192042"/>
    </source>
</evidence>
<dbReference type="InterPro" id="IPR003770">
    <property type="entry name" value="MLTG-like"/>
</dbReference>
<keyword evidence="3 7" id="KW-1133">Transmembrane helix</keyword>
<dbReference type="GO" id="GO:0071555">
    <property type="term" value="P:cell wall organization"/>
    <property type="evidence" value="ECO:0007669"/>
    <property type="project" value="UniProtKB-KW"/>
</dbReference>
<protein>
    <recommendedName>
        <fullName evidence="7">Endolytic murein transglycosylase</fullName>
        <ecNumber evidence="7">4.2.2.29</ecNumber>
    </recommendedName>
    <alternativeName>
        <fullName evidence="7">Peptidoglycan lytic transglycosylase</fullName>
    </alternativeName>
    <alternativeName>
        <fullName evidence="7">Peptidoglycan polymerization terminase</fullName>
    </alternativeName>
</protein>
<name>A0A1W1I7Y7_9BACT</name>
<evidence type="ECO:0000256" key="5">
    <source>
        <dbReference type="ARBA" id="ARBA00023239"/>
    </source>
</evidence>
<gene>
    <name evidence="7" type="primary">mltG</name>
    <name evidence="8" type="ORF">NSJP_2960</name>
</gene>
<dbReference type="PANTHER" id="PTHR30518:SF2">
    <property type="entry name" value="ENDOLYTIC MUREIN TRANSGLYCOSYLASE"/>
    <property type="match status" value="1"/>
</dbReference>